<comment type="similarity">
    <text evidence="1">Belongs to the peptidase C40 family.</text>
</comment>
<evidence type="ECO:0000256" key="2">
    <source>
        <dbReference type="ARBA" id="ARBA00022670"/>
    </source>
</evidence>
<evidence type="ECO:0000256" key="4">
    <source>
        <dbReference type="ARBA" id="ARBA00022807"/>
    </source>
</evidence>
<dbReference type="InterPro" id="IPR000064">
    <property type="entry name" value="NLP_P60_dom"/>
</dbReference>
<dbReference type="AlphaFoldDB" id="A0A853BFL4"/>
<evidence type="ECO:0000256" key="5">
    <source>
        <dbReference type="SAM" id="SignalP"/>
    </source>
</evidence>
<feature type="chain" id="PRO_5032697494" evidence="5">
    <location>
        <begin position="32"/>
        <end position="150"/>
    </location>
</feature>
<keyword evidence="8" id="KW-1185">Reference proteome</keyword>
<dbReference type="PANTHER" id="PTHR47359:SF3">
    <property type="entry name" value="NLP_P60 DOMAIN-CONTAINING PROTEIN-RELATED"/>
    <property type="match status" value="1"/>
</dbReference>
<keyword evidence="5" id="KW-0732">Signal</keyword>
<dbReference type="InterPro" id="IPR051794">
    <property type="entry name" value="PG_Endopeptidase_C40"/>
</dbReference>
<dbReference type="Pfam" id="PF00877">
    <property type="entry name" value="NLPC_P60"/>
    <property type="match status" value="1"/>
</dbReference>
<gene>
    <name evidence="7" type="ORF">HNR02_006806</name>
</gene>
<dbReference type="Gene3D" id="3.90.1720.10">
    <property type="entry name" value="endopeptidase domain like (from Nostoc punctiforme)"/>
    <property type="match status" value="1"/>
</dbReference>
<evidence type="ECO:0000259" key="6">
    <source>
        <dbReference type="PROSITE" id="PS51935"/>
    </source>
</evidence>
<dbReference type="PROSITE" id="PS51935">
    <property type="entry name" value="NLPC_P60"/>
    <property type="match status" value="1"/>
</dbReference>
<name>A0A853BFL4_9PSEU</name>
<dbReference type="GO" id="GO:0008234">
    <property type="term" value="F:cysteine-type peptidase activity"/>
    <property type="evidence" value="ECO:0007669"/>
    <property type="project" value="UniProtKB-KW"/>
</dbReference>
<comment type="caution">
    <text evidence="7">The sequence shown here is derived from an EMBL/GenBank/DDBJ whole genome shotgun (WGS) entry which is preliminary data.</text>
</comment>
<dbReference type="EMBL" id="JACCFK010000002">
    <property type="protein sequence ID" value="NYI93431.1"/>
    <property type="molecule type" value="Genomic_DNA"/>
</dbReference>
<reference evidence="7 8" key="1">
    <citation type="submission" date="2020-07" db="EMBL/GenBank/DDBJ databases">
        <title>Sequencing the genomes of 1000 actinobacteria strains.</title>
        <authorList>
            <person name="Klenk H.-P."/>
        </authorList>
    </citation>
    <scope>NUCLEOTIDE SEQUENCE [LARGE SCALE GENOMIC DNA]</scope>
    <source>
        <strain evidence="7 8">DSM 104006</strain>
    </source>
</reference>
<keyword evidence="3 7" id="KW-0378">Hydrolase</keyword>
<feature type="signal peptide" evidence="5">
    <location>
        <begin position="1"/>
        <end position="31"/>
    </location>
</feature>
<dbReference type="Proteomes" id="UP000549616">
    <property type="component" value="Unassembled WGS sequence"/>
</dbReference>
<evidence type="ECO:0000256" key="3">
    <source>
        <dbReference type="ARBA" id="ARBA00022801"/>
    </source>
</evidence>
<dbReference type="PANTHER" id="PTHR47359">
    <property type="entry name" value="PEPTIDOGLYCAN DL-ENDOPEPTIDASE CWLO"/>
    <property type="match status" value="1"/>
</dbReference>
<sequence>MPGRIRRLVVFPVACAVAMTALLGLTAPAGATQLSTGDRIVSAAAAEAGTPYRSGGTSPKGFDCSGLTQYAHKQVGIDLPRTSREQRAAVRSVPKSDMHPGDLVFFADGGTVYHVGIFAGDNQIWAAPESGDVVRLQKIWTSSYSVGRAW</sequence>
<accession>A0A853BFL4</accession>
<keyword evidence="4" id="KW-0788">Thiol protease</keyword>
<feature type="domain" description="NlpC/P60" evidence="6">
    <location>
        <begin position="34"/>
        <end position="150"/>
    </location>
</feature>
<evidence type="ECO:0000313" key="7">
    <source>
        <dbReference type="EMBL" id="NYI93431.1"/>
    </source>
</evidence>
<proteinExistence type="inferred from homology"/>
<dbReference type="SUPFAM" id="SSF54001">
    <property type="entry name" value="Cysteine proteinases"/>
    <property type="match status" value="1"/>
</dbReference>
<protein>
    <submittedName>
        <fullName evidence="7">Cell wall-associated NlpC family hydrolase</fullName>
    </submittedName>
</protein>
<dbReference type="GO" id="GO:0006508">
    <property type="term" value="P:proteolysis"/>
    <property type="evidence" value="ECO:0007669"/>
    <property type="project" value="UniProtKB-KW"/>
</dbReference>
<keyword evidence="2" id="KW-0645">Protease</keyword>
<dbReference type="RefSeq" id="WP_312861276.1">
    <property type="nucleotide sequence ID" value="NZ_JACCFK010000002.1"/>
</dbReference>
<organism evidence="7 8">
    <name type="scientific">Amycolatopsis endophytica</name>
    <dbReference type="NCBI Taxonomy" id="860233"/>
    <lineage>
        <taxon>Bacteria</taxon>
        <taxon>Bacillati</taxon>
        <taxon>Actinomycetota</taxon>
        <taxon>Actinomycetes</taxon>
        <taxon>Pseudonocardiales</taxon>
        <taxon>Pseudonocardiaceae</taxon>
        <taxon>Amycolatopsis</taxon>
    </lineage>
</organism>
<dbReference type="InterPro" id="IPR038765">
    <property type="entry name" value="Papain-like_cys_pep_sf"/>
</dbReference>
<evidence type="ECO:0000313" key="8">
    <source>
        <dbReference type="Proteomes" id="UP000549616"/>
    </source>
</evidence>
<evidence type="ECO:0000256" key="1">
    <source>
        <dbReference type="ARBA" id="ARBA00007074"/>
    </source>
</evidence>